<dbReference type="PROSITE" id="PS00166">
    <property type="entry name" value="ENOYL_COA_HYDRATASE"/>
    <property type="match status" value="1"/>
</dbReference>
<protein>
    <submittedName>
        <fullName evidence="3">Enoyl-CoA hydratase</fullName>
    </submittedName>
</protein>
<dbReference type="Proteomes" id="UP000000814">
    <property type="component" value="Chromosome"/>
</dbReference>
<dbReference type="RefSeq" id="WP_010965316.1">
    <property type="nucleotide sequence ID" value="NC_003030.1"/>
</dbReference>
<gene>
    <name evidence="3" type="primary">fadB</name>
    <name evidence="3" type="ordered locus">CA_C2016</name>
</gene>
<dbReference type="PANTHER" id="PTHR11941">
    <property type="entry name" value="ENOYL-COA HYDRATASE-RELATED"/>
    <property type="match status" value="1"/>
</dbReference>
<sequence>MSKEIYESGIVNFSIEDKIGILTISNGKQNKLDKADFLDLNYLKQWIDSSYLRGLIIYGEGRHFSSGANVDNLRVNKENIEYLRESLECGKKILSYIEALPIITVAAISGICFGGGLEIALSCQFRICTENAIFGFPEANIGIMPGLGGTIRLPKLVGKRKALNMIVSGKYIDAEEAFSIGLVDKIVDNKSHISYSKQFINELFEGKTTRQIKSIINSVNNSFVKTSEVALKSEGEMFLNLVKKL</sequence>
<name>Q97HJ5_CLOAB</name>
<comment type="similarity">
    <text evidence="1 2">Belongs to the enoyl-CoA hydratase/isomerase family.</text>
</comment>
<dbReference type="OrthoDB" id="9775794at2"/>
<dbReference type="CDD" id="cd06558">
    <property type="entry name" value="crotonase-like"/>
    <property type="match status" value="1"/>
</dbReference>
<dbReference type="InterPro" id="IPR018376">
    <property type="entry name" value="Enoyl-CoA_hyd/isom_CS"/>
</dbReference>
<dbReference type="KEGG" id="cac:CA_C2016"/>
<dbReference type="STRING" id="272562.CA_C2016"/>
<reference evidence="3 4" key="1">
    <citation type="journal article" date="2001" name="J. Bacteriol.">
        <title>Genome sequence and comparative analysis of the solvent-producing bacterium Clostridium acetobutylicum.</title>
        <authorList>
            <person name="Nolling J."/>
            <person name="Breton G."/>
            <person name="Omelchenko M.V."/>
            <person name="Makarova K.S."/>
            <person name="Zeng Q."/>
            <person name="Gibson R."/>
            <person name="Lee H.M."/>
            <person name="Dubois J."/>
            <person name="Qiu D."/>
            <person name="Hitti J."/>
            <person name="Wolf Y.I."/>
            <person name="Tatusov R.L."/>
            <person name="Sabathe F."/>
            <person name="Doucette-Stamm L."/>
            <person name="Soucaille P."/>
            <person name="Daly M.J."/>
            <person name="Bennett G.N."/>
            <person name="Koonin E.V."/>
            <person name="Smith D.R."/>
        </authorList>
    </citation>
    <scope>NUCLEOTIDE SEQUENCE [LARGE SCALE GENOMIC DNA]</scope>
    <source>
        <strain evidence="4">ATCC 824 / DSM 792 / JCM 1419 / LMG 5710 / VKM B-1787</strain>
    </source>
</reference>
<dbReference type="GO" id="GO:0006635">
    <property type="term" value="P:fatty acid beta-oxidation"/>
    <property type="evidence" value="ECO:0007669"/>
    <property type="project" value="TreeGrafter"/>
</dbReference>
<accession>Q97HJ5</accession>
<evidence type="ECO:0000313" key="4">
    <source>
        <dbReference type="Proteomes" id="UP000000814"/>
    </source>
</evidence>
<dbReference type="AlphaFoldDB" id="Q97HJ5"/>
<proteinExistence type="inferred from homology"/>
<keyword evidence="4" id="KW-1185">Reference proteome</keyword>
<dbReference type="InterPro" id="IPR029045">
    <property type="entry name" value="ClpP/crotonase-like_dom_sf"/>
</dbReference>
<dbReference type="HOGENOM" id="CLU_009834_7_6_9"/>
<dbReference type="Gene3D" id="3.90.226.10">
    <property type="entry name" value="2-enoyl-CoA Hydratase, Chain A, domain 1"/>
    <property type="match status" value="1"/>
</dbReference>
<dbReference type="eggNOG" id="COG1024">
    <property type="taxonomic scope" value="Bacteria"/>
</dbReference>
<dbReference type="Pfam" id="PF00378">
    <property type="entry name" value="ECH_1"/>
    <property type="match status" value="1"/>
</dbReference>
<evidence type="ECO:0000256" key="1">
    <source>
        <dbReference type="ARBA" id="ARBA00005254"/>
    </source>
</evidence>
<evidence type="ECO:0000256" key="2">
    <source>
        <dbReference type="RuleBase" id="RU003707"/>
    </source>
</evidence>
<dbReference type="EMBL" id="AE001437">
    <property type="protein sequence ID" value="AAK79975.1"/>
    <property type="molecule type" value="Genomic_DNA"/>
</dbReference>
<dbReference type="PANTHER" id="PTHR11941:SF54">
    <property type="entry name" value="ENOYL-COA HYDRATASE, MITOCHONDRIAL"/>
    <property type="match status" value="1"/>
</dbReference>
<dbReference type="PATRIC" id="fig|272562.8.peg.2223"/>
<dbReference type="GeneID" id="44998503"/>
<evidence type="ECO:0000313" key="3">
    <source>
        <dbReference type="EMBL" id="AAK79975.1"/>
    </source>
</evidence>
<dbReference type="SUPFAM" id="SSF52096">
    <property type="entry name" value="ClpP/crotonase"/>
    <property type="match status" value="1"/>
</dbReference>
<dbReference type="PIR" id="D97148">
    <property type="entry name" value="D97148"/>
</dbReference>
<organism evidence="3 4">
    <name type="scientific">Clostridium acetobutylicum (strain ATCC 824 / DSM 792 / JCM 1419 / IAM 19013 / LMG 5710 / NBRC 13948 / NRRL B-527 / VKM B-1787 / 2291 / W)</name>
    <dbReference type="NCBI Taxonomy" id="272562"/>
    <lineage>
        <taxon>Bacteria</taxon>
        <taxon>Bacillati</taxon>
        <taxon>Bacillota</taxon>
        <taxon>Clostridia</taxon>
        <taxon>Eubacteriales</taxon>
        <taxon>Clostridiaceae</taxon>
        <taxon>Clostridium</taxon>
    </lineage>
</organism>
<dbReference type="GO" id="GO:0003824">
    <property type="term" value="F:catalytic activity"/>
    <property type="evidence" value="ECO:0007669"/>
    <property type="project" value="InterPro"/>
</dbReference>
<dbReference type="InterPro" id="IPR001753">
    <property type="entry name" value="Enoyl-CoA_hydra/iso"/>
</dbReference>